<dbReference type="CDD" id="cd12148">
    <property type="entry name" value="fungal_TF_MHR"/>
    <property type="match status" value="1"/>
</dbReference>
<dbReference type="PANTHER" id="PTHR47171">
    <property type="entry name" value="FARA-RELATED"/>
    <property type="match status" value="1"/>
</dbReference>
<evidence type="ECO:0000313" key="10">
    <source>
        <dbReference type="Proteomes" id="UP001140510"/>
    </source>
</evidence>
<dbReference type="InterPro" id="IPR001138">
    <property type="entry name" value="Zn2Cys6_DnaBD"/>
</dbReference>
<dbReference type="SUPFAM" id="SSF57701">
    <property type="entry name" value="Zn2/Cys6 DNA-binding domain"/>
    <property type="match status" value="1"/>
</dbReference>
<dbReference type="OrthoDB" id="10251155at2759"/>
<dbReference type="GO" id="GO:0008270">
    <property type="term" value="F:zinc ion binding"/>
    <property type="evidence" value="ECO:0007669"/>
    <property type="project" value="InterPro"/>
</dbReference>
<keyword evidence="4" id="KW-0238">DNA-binding</keyword>
<evidence type="ECO:0000256" key="3">
    <source>
        <dbReference type="ARBA" id="ARBA00023015"/>
    </source>
</evidence>
<feature type="compositionally biased region" description="Polar residues" evidence="7">
    <location>
        <begin position="612"/>
        <end position="632"/>
    </location>
</feature>
<evidence type="ECO:0000256" key="5">
    <source>
        <dbReference type="ARBA" id="ARBA00023163"/>
    </source>
</evidence>
<comment type="caution">
    <text evidence="9">The sequence shown here is derived from an EMBL/GenBank/DDBJ whole genome shotgun (WGS) entry which is preliminary data.</text>
</comment>
<evidence type="ECO:0000256" key="1">
    <source>
        <dbReference type="ARBA" id="ARBA00022723"/>
    </source>
</evidence>
<evidence type="ECO:0000256" key="6">
    <source>
        <dbReference type="ARBA" id="ARBA00023242"/>
    </source>
</evidence>
<dbReference type="PROSITE" id="PS50048">
    <property type="entry name" value="ZN2_CY6_FUNGAL_2"/>
    <property type="match status" value="1"/>
</dbReference>
<evidence type="ECO:0000256" key="4">
    <source>
        <dbReference type="ARBA" id="ARBA00023125"/>
    </source>
</evidence>
<feature type="region of interest" description="Disordered" evidence="7">
    <location>
        <begin position="518"/>
        <end position="581"/>
    </location>
</feature>
<dbReference type="Proteomes" id="UP001140510">
    <property type="component" value="Unassembled WGS sequence"/>
</dbReference>
<feature type="compositionally biased region" description="Polar residues" evidence="7">
    <location>
        <begin position="555"/>
        <end position="571"/>
    </location>
</feature>
<evidence type="ECO:0000256" key="2">
    <source>
        <dbReference type="ARBA" id="ARBA00022833"/>
    </source>
</evidence>
<dbReference type="EMBL" id="JAPEVA010000050">
    <property type="protein sequence ID" value="KAJ4403540.1"/>
    <property type="molecule type" value="Genomic_DNA"/>
</dbReference>
<dbReference type="GO" id="GO:0000981">
    <property type="term" value="F:DNA-binding transcription factor activity, RNA polymerase II-specific"/>
    <property type="evidence" value="ECO:0007669"/>
    <property type="project" value="InterPro"/>
</dbReference>
<keyword evidence="6" id="KW-0539">Nucleus</keyword>
<accession>A0A9W8ZAV4</accession>
<gene>
    <name evidence="9" type="ORF">N0V91_006412</name>
</gene>
<dbReference type="AlphaFoldDB" id="A0A9W8ZAV4"/>
<name>A0A9W8ZAV4_9PLEO</name>
<keyword evidence="5" id="KW-0804">Transcription</keyword>
<dbReference type="CDD" id="cd00067">
    <property type="entry name" value="GAL4"/>
    <property type="match status" value="1"/>
</dbReference>
<dbReference type="GO" id="GO:0006351">
    <property type="term" value="P:DNA-templated transcription"/>
    <property type="evidence" value="ECO:0007669"/>
    <property type="project" value="InterPro"/>
</dbReference>
<dbReference type="InterPro" id="IPR007219">
    <property type="entry name" value="XnlR_reg_dom"/>
</dbReference>
<feature type="domain" description="Zn(2)-C6 fungal-type" evidence="8">
    <location>
        <begin position="482"/>
        <end position="513"/>
    </location>
</feature>
<dbReference type="SMART" id="SM00906">
    <property type="entry name" value="Fungal_trans"/>
    <property type="match status" value="1"/>
</dbReference>
<keyword evidence="1" id="KW-0479">Metal-binding</keyword>
<dbReference type="Pfam" id="PF04082">
    <property type="entry name" value="Fungal_trans"/>
    <property type="match status" value="1"/>
</dbReference>
<keyword evidence="2" id="KW-0862">Zinc</keyword>
<dbReference type="GO" id="GO:0003677">
    <property type="term" value="F:DNA binding"/>
    <property type="evidence" value="ECO:0007669"/>
    <property type="project" value="UniProtKB-KW"/>
</dbReference>
<evidence type="ECO:0000256" key="7">
    <source>
        <dbReference type="SAM" id="MobiDB-lite"/>
    </source>
</evidence>
<evidence type="ECO:0000259" key="8">
    <source>
        <dbReference type="PROSITE" id="PS50048"/>
    </source>
</evidence>
<dbReference type="PANTHER" id="PTHR47171:SF2">
    <property type="entry name" value="TRANSCRIPTION FACTOR, PUTATIVE-RELATED"/>
    <property type="match status" value="1"/>
</dbReference>
<dbReference type="SMART" id="SM00066">
    <property type="entry name" value="GAL4"/>
    <property type="match status" value="1"/>
</dbReference>
<sequence>MDIIYRSCLRMLILMEDVYLDEAEAALAESDVYDVHKTPYDRFWTPPVEDVPVIQSFVRKVGAARWWERAWCFHEFNVNEPQSTDRQSYYIHQATFILNGPKGSTVKLQWRVMSHIMSIYPYEFPGRDLLIPVAFGDREPGWRSSLMARHNGVLSKGCLYAGDRISVMINMCGLGIAYRGQALRTTDEILYTGALLALAAGEAHPLNMFNSDAVSTLNGEPSWLSQNHAVEGVTVARFKLGGLHGIHRVSMKEIELDMVLLPKPNKWIGGLDLDTSSTRLIFPDTIMTISTTRGHLSDAYVSSSRSDEEQDEPRRRFLASCILNGYEFTASLWAQLYKDVVEANYNVAYDFKSALDPDLLTPAHRLLEQLLPVTALLGIPPPATFTLEDAHLFLNWLTDSRSGYYINLMTRRIQCTIDGRSAFTTGMEANANFWDGPPEELRAAIPTDVLNVGCIPLRICWTGAQMAPPNEQPQRVRRTIKACVICHKKKVRCDIDEVPGSRCTPCTRDDYQCIPRERKRKRFTFSPSPPPNQRRTKTQDIETPISESVREDFVVNQTASGSSGDGKQSSFVAGGAPPLQEQDLKSEVDFGRRLSSTASLQEPPLLERQLDPSHNSPFGSIPSSMPESSYRPRNSVSYLGRLEYLRGDLPVDDDSELPNKVPHRLSTTDIEILRIQQVTELPPRAVRESLLDAFWTRCYPWTPVVERSWIDERSPGTTSLLLQHAIFLAGSRVSAPIQNYPSEDFYKKARLLFWMGAEDDPIINIASACLLQWWNPEGPERVSLDTSSFWVRVCVGLAYQVGLHREPNGKPDAGLRKRIWWSLVTRDCLINAGHGRPRAIDLKLADVSPISAMDFDGVAASADLFAAYAGISCILGDLTQSYLRKQGLQEQKKSLEDRLFRWLKTLPDHLQLCRATEGRPLKSYNFEARQLHVQYFTVLVILNRPLDPKLAPSTASLLASSYIAGIFEDFMARDELRYLGPIFTFYCLTAGMAQLSCFRYSEFVGLGDQNLNIMARALDELSKRWPTAVGSLKHLMDVREKATQRPHLGQFPDISLPATTAQFFSDFGPDLCRMWHPIYQRLPQATSFAPRELEMAGILQGLRTPNNHHLDLDISADVAAQQLLSNQLTNETSLEPTLLQPQEWFGPYAMGNWLMTDWDQGGLGW</sequence>
<keyword evidence="10" id="KW-1185">Reference proteome</keyword>
<dbReference type="PROSITE" id="PS00463">
    <property type="entry name" value="ZN2_CY6_FUNGAL_1"/>
    <property type="match status" value="1"/>
</dbReference>
<keyword evidence="3" id="KW-0805">Transcription regulation</keyword>
<evidence type="ECO:0000313" key="9">
    <source>
        <dbReference type="EMBL" id="KAJ4403540.1"/>
    </source>
</evidence>
<protein>
    <recommendedName>
        <fullName evidence="8">Zn(2)-C6 fungal-type domain-containing protein</fullName>
    </recommendedName>
</protein>
<dbReference type="Gene3D" id="4.10.240.10">
    <property type="entry name" value="Zn(2)-C6 fungal-type DNA-binding domain"/>
    <property type="match status" value="1"/>
</dbReference>
<dbReference type="InterPro" id="IPR036864">
    <property type="entry name" value="Zn2-C6_fun-type_DNA-bd_sf"/>
</dbReference>
<dbReference type="InterPro" id="IPR052073">
    <property type="entry name" value="Amide_Lactam_Regulators"/>
</dbReference>
<reference evidence="9" key="1">
    <citation type="submission" date="2022-10" db="EMBL/GenBank/DDBJ databases">
        <title>Tapping the CABI collections for fungal endophytes: first genome assemblies for Collariella, Neodidymelliopsis, Ascochyta clinopodiicola, Didymella pomorum, Didymosphaeria variabile, Neocosmospora piperis and Neocucurbitaria cava.</title>
        <authorList>
            <person name="Hill R."/>
        </authorList>
    </citation>
    <scope>NUCLEOTIDE SEQUENCE</scope>
    <source>
        <strain evidence="9">IMI 355091</strain>
    </source>
</reference>
<feature type="region of interest" description="Disordered" evidence="7">
    <location>
        <begin position="596"/>
        <end position="632"/>
    </location>
</feature>
<proteinExistence type="predicted"/>
<organism evidence="9 10">
    <name type="scientific">Didymella pomorum</name>
    <dbReference type="NCBI Taxonomy" id="749634"/>
    <lineage>
        <taxon>Eukaryota</taxon>
        <taxon>Fungi</taxon>
        <taxon>Dikarya</taxon>
        <taxon>Ascomycota</taxon>
        <taxon>Pezizomycotina</taxon>
        <taxon>Dothideomycetes</taxon>
        <taxon>Pleosporomycetidae</taxon>
        <taxon>Pleosporales</taxon>
        <taxon>Pleosporineae</taxon>
        <taxon>Didymellaceae</taxon>
        <taxon>Didymella</taxon>
    </lineage>
</organism>